<gene>
    <name evidence="1" type="ORF">LCGC14_1509300</name>
</gene>
<accession>A0A0F9J1W5</accession>
<reference evidence="1" key="1">
    <citation type="journal article" date="2015" name="Nature">
        <title>Complex archaea that bridge the gap between prokaryotes and eukaryotes.</title>
        <authorList>
            <person name="Spang A."/>
            <person name="Saw J.H."/>
            <person name="Jorgensen S.L."/>
            <person name="Zaremba-Niedzwiedzka K."/>
            <person name="Martijn J."/>
            <person name="Lind A.E."/>
            <person name="van Eijk R."/>
            <person name="Schleper C."/>
            <person name="Guy L."/>
            <person name="Ettema T.J."/>
        </authorList>
    </citation>
    <scope>NUCLEOTIDE SEQUENCE</scope>
</reference>
<dbReference type="EMBL" id="LAZR01011060">
    <property type="protein sequence ID" value="KKM63644.1"/>
    <property type="molecule type" value="Genomic_DNA"/>
</dbReference>
<sequence>MEAGRAGARQALGKCVGAPLDRKSPQLRGGSATTDRGLFVHDVMKRTHLDCSIHRHTLHHDYSFRYLSLVVN</sequence>
<proteinExistence type="predicted"/>
<evidence type="ECO:0000313" key="1">
    <source>
        <dbReference type="EMBL" id="KKM63644.1"/>
    </source>
</evidence>
<protein>
    <submittedName>
        <fullName evidence="1">Uncharacterized protein</fullName>
    </submittedName>
</protein>
<comment type="caution">
    <text evidence="1">The sequence shown here is derived from an EMBL/GenBank/DDBJ whole genome shotgun (WGS) entry which is preliminary data.</text>
</comment>
<name>A0A0F9J1W5_9ZZZZ</name>
<dbReference type="AlphaFoldDB" id="A0A0F9J1W5"/>
<organism evidence="1">
    <name type="scientific">marine sediment metagenome</name>
    <dbReference type="NCBI Taxonomy" id="412755"/>
    <lineage>
        <taxon>unclassified sequences</taxon>
        <taxon>metagenomes</taxon>
        <taxon>ecological metagenomes</taxon>
    </lineage>
</organism>
<feature type="non-terminal residue" evidence="1">
    <location>
        <position position="72"/>
    </location>
</feature>